<name>A0A6P2C4C0_9ACTN</name>
<organism evidence="1 2">
    <name type="scientific">Trebonia kvetii</name>
    <dbReference type="NCBI Taxonomy" id="2480626"/>
    <lineage>
        <taxon>Bacteria</taxon>
        <taxon>Bacillati</taxon>
        <taxon>Actinomycetota</taxon>
        <taxon>Actinomycetes</taxon>
        <taxon>Streptosporangiales</taxon>
        <taxon>Treboniaceae</taxon>
        <taxon>Trebonia</taxon>
    </lineage>
</organism>
<dbReference type="AlphaFoldDB" id="A0A6P2C4C0"/>
<dbReference type="Pfam" id="PF12900">
    <property type="entry name" value="Pyridox_ox_2"/>
    <property type="match status" value="1"/>
</dbReference>
<comment type="caution">
    <text evidence="1">The sequence shown here is derived from an EMBL/GenBank/DDBJ whole genome shotgun (WGS) entry which is preliminary data.</text>
</comment>
<sequence length="147" mass="15742">MEMSGTTLEDLSRDECLRLVGLVAVGRIVYTRQALPAVELVNFALDHGDIVIGTDSGGKLAAGTRGAVVAFEVDSLDMAAHAGWSVTIVGYSLAVVDSEEITRLRRVGLHPWGPGEHDHFIRIAPTIVDGRRLAAKRLTGDDSARHS</sequence>
<gene>
    <name evidence="1" type="ORF">EAS64_12290</name>
</gene>
<dbReference type="InterPro" id="IPR012349">
    <property type="entry name" value="Split_barrel_FMN-bd"/>
</dbReference>
<protein>
    <submittedName>
        <fullName evidence="1">Pyridoxamine 5'-phosphate oxidase family protein</fullName>
    </submittedName>
</protein>
<evidence type="ECO:0000313" key="1">
    <source>
        <dbReference type="EMBL" id="TVZ05345.1"/>
    </source>
</evidence>
<reference evidence="1 2" key="1">
    <citation type="submission" date="2018-11" db="EMBL/GenBank/DDBJ databases">
        <title>Trebonia kvetii gen.nov., sp.nov., a novel acidophilic actinobacterium, and proposal of the new actinobacterial family Treboniaceae fam. nov.</title>
        <authorList>
            <person name="Rapoport D."/>
            <person name="Sagova-Mareckova M."/>
            <person name="Sedlacek I."/>
            <person name="Provaznik J."/>
            <person name="Kralova S."/>
            <person name="Pavlinic D."/>
            <person name="Benes V."/>
            <person name="Kopecky J."/>
        </authorList>
    </citation>
    <scope>NUCLEOTIDE SEQUENCE [LARGE SCALE GENOMIC DNA]</scope>
    <source>
        <strain evidence="1 2">15Tr583</strain>
    </source>
</reference>
<dbReference type="Gene3D" id="2.30.110.10">
    <property type="entry name" value="Electron Transport, Fmn-binding Protein, Chain A"/>
    <property type="match status" value="1"/>
</dbReference>
<dbReference type="InterPro" id="IPR024747">
    <property type="entry name" value="Pyridox_Oxase-rel"/>
</dbReference>
<dbReference type="EMBL" id="RPFW01000002">
    <property type="protein sequence ID" value="TVZ05345.1"/>
    <property type="molecule type" value="Genomic_DNA"/>
</dbReference>
<dbReference type="OrthoDB" id="3212118at2"/>
<proteinExistence type="predicted"/>
<dbReference type="SUPFAM" id="SSF50475">
    <property type="entry name" value="FMN-binding split barrel"/>
    <property type="match status" value="1"/>
</dbReference>
<evidence type="ECO:0000313" key="2">
    <source>
        <dbReference type="Proteomes" id="UP000460272"/>
    </source>
</evidence>
<keyword evidence="2" id="KW-1185">Reference proteome</keyword>
<accession>A0A6P2C4C0</accession>
<dbReference type="Proteomes" id="UP000460272">
    <property type="component" value="Unassembled WGS sequence"/>
</dbReference>